<gene>
    <name evidence="1" type="ORF">LA66_00055</name>
</gene>
<evidence type="ECO:0000313" key="2">
    <source>
        <dbReference type="Proteomes" id="UP000030826"/>
    </source>
</evidence>
<dbReference type="OrthoDB" id="8403836at2"/>
<dbReference type="RefSeq" id="WP_039187814.1">
    <property type="nucleotide sequence ID" value="NZ_JRFJ01000001.1"/>
</dbReference>
<dbReference type="EMBL" id="JRFJ01000001">
    <property type="protein sequence ID" value="KHJ55120.1"/>
    <property type="molecule type" value="Genomic_DNA"/>
</dbReference>
<organism evidence="1 2">
    <name type="scientific">Aureimonas altamirensis</name>
    <dbReference type="NCBI Taxonomy" id="370622"/>
    <lineage>
        <taxon>Bacteria</taxon>
        <taxon>Pseudomonadati</taxon>
        <taxon>Pseudomonadota</taxon>
        <taxon>Alphaproteobacteria</taxon>
        <taxon>Hyphomicrobiales</taxon>
        <taxon>Aurantimonadaceae</taxon>
        <taxon>Aureimonas</taxon>
    </lineage>
</organism>
<sequence>MSANFIIDAYEFEAIAKQLDRLPKEMQHQVFSRAIGRAKSRVVRRYAQIQSKRIRVPQKFITQATTATASGGLISVKVKTNHIPLHRFGARNIGIAGMLMHSDDFGVRVQGRGTISGAFVSPVSAKRAAGIVMKRVGNRSLPVKSLYGPNPAGEIGRNPWPYQNMLTDLAQDTFRKEFTQGIAYMLSRLGT</sequence>
<dbReference type="STRING" id="370622.LA66_00055"/>
<name>A0A0B1Q8G4_9HYPH</name>
<accession>A0A0B1Q8G4</accession>
<dbReference type="Proteomes" id="UP000030826">
    <property type="component" value="Unassembled WGS sequence"/>
</dbReference>
<proteinExistence type="predicted"/>
<dbReference type="AlphaFoldDB" id="A0A0B1Q8G4"/>
<reference evidence="1 2" key="1">
    <citation type="submission" date="2014-09" db="EMBL/GenBank/DDBJ databases">
        <title>Isolation and characterization of Aurantimonas altamirensis ON-56566 from clinical sample following a dog bite.</title>
        <authorList>
            <person name="Eshaghi A."/>
            <person name="Li A."/>
            <person name="Shahinas D."/>
            <person name="Bahn P."/>
            <person name="Kus J.V."/>
            <person name="Patel S.N."/>
        </authorList>
    </citation>
    <scope>NUCLEOTIDE SEQUENCE [LARGE SCALE GENOMIC DNA]</scope>
    <source>
        <strain evidence="1 2">ON-56566</strain>
    </source>
</reference>
<protein>
    <submittedName>
        <fullName evidence="1">Uncharacterized protein</fullName>
    </submittedName>
</protein>
<evidence type="ECO:0000313" key="1">
    <source>
        <dbReference type="EMBL" id="KHJ55120.1"/>
    </source>
</evidence>
<comment type="caution">
    <text evidence="1">The sequence shown here is derived from an EMBL/GenBank/DDBJ whole genome shotgun (WGS) entry which is preliminary data.</text>
</comment>